<reference evidence="7 8" key="1">
    <citation type="journal article" date="2020" name="Microorganisms">
        <title>Osmotic Adaptation and Compatible Solute Biosynthesis of Phototrophic Bacteria as Revealed from Genome Analyses.</title>
        <authorList>
            <person name="Imhoff J.F."/>
            <person name="Rahn T."/>
            <person name="Kunzel S."/>
            <person name="Keller A."/>
            <person name="Neulinger S.C."/>
        </authorList>
    </citation>
    <scope>NUCLEOTIDE SEQUENCE [LARGE SCALE GENOMIC DNA]</scope>
    <source>
        <strain evidence="7 8">DSM 21303</strain>
    </source>
</reference>
<dbReference type="SUPFAM" id="SSF53850">
    <property type="entry name" value="Periplasmic binding protein-like II"/>
    <property type="match status" value="1"/>
</dbReference>
<dbReference type="GO" id="GO:0015846">
    <property type="term" value="P:polyamine transport"/>
    <property type="evidence" value="ECO:0007669"/>
    <property type="project" value="InterPro"/>
</dbReference>
<comment type="function">
    <text evidence="5">Required for the activity of the bacterial periplasmic transport system of putrescine.</text>
</comment>
<name>A0A9X0WJM5_9GAMM</name>
<dbReference type="PIRSF" id="PIRSF019574">
    <property type="entry name" value="Periplasmic_polyamine_BP"/>
    <property type="match status" value="1"/>
</dbReference>
<accession>A0A9X0WJM5</accession>
<proteinExistence type="inferred from homology"/>
<evidence type="ECO:0000256" key="1">
    <source>
        <dbReference type="ARBA" id="ARBA00004418"/>
    </source>
</evidence>
<evidence type="ECO:0000256" key="2">
    <source>
        <dbReference type="ARBA" id="ARBA00022448"/>
    </source>
</evidence>
<comment type="similarity">
    <text evidence="5">Belongs to the bacterial solute-binding protein PotD/PotF family.</text>
</comment>
<dbReference type="AlphaFoldDB" id="A0A9X0WJM5"/>
<comment type="caution">
    <text evidence="7">The sequence shown here is derived from an EMBL/GenBank/DDBJ whole genome shotgun (WGS) entry which is preliminary data.</text>
</comment>
<protein>
    <recommendedName>
        <fullName evidence="5">Putrescine-binding periplasmic protein</fullName>
    </recommendedName>
</protein>
<feature type="binding site" evidence="6">
    <location>
        <begin position="180"/>
        <end position="183"/>
    </location>
    <ligand>
        <name>spermidine</name>
        <dbReference type="ChEBI" id="CHEBI:57834"/>
    </ligand>
</feature>
<organism evidence="7 8">
    <name type="scientific">Thiocapsa imhoffii</name>
    <dbReference type="NCBI Taxonomy" id="382777"/>
    <lineage>
        <taxon>Bacteria</taxon>
        <taxon>Pseudomonadati</taxon>
        <taxon>Pseudomonadota</taxon>
        <taxon>Gammaproteobacteria</taxon>
        <taxon>Chromatiales</taxon>
        <taxon>Chromatiaceae</taxon>
        <taxon>Thiocapsa</taxon>
    </lineage>
</organism>
<keyword evidence="8" id="KW-1185">Reference proteome</keyword>
<dbReference type="EMBL" id="NRSD01000018">
    <property type="protein sequence ID" value="MBK1645987.1"/>
    <property type="molecule type" value="Genomic_DNA"/>
</dbReference>
<dbReference type="PANTHER" id="PTHR30222">
    <property type="entry name" value="SPERMIDINE/PUTRESCINE-BINDING PERIPLASMIC PROTEIN"/>
    <property type="match status" value="1"/>
</dbReference>
<keyword evidence="4 5" id="KW-0574">Periplasm</keyword>
<sequence>MNVLSHTLAAVVLALTLTGPVWSQSNETVHLYNWNDYFAADTLSGFQAATGIRPILDVYDANEVLEAKLFAGRSGYDVVFPTAHPFAARQVRAGMYRPLDQDALPGLARLDPNVMSRLSLSDPDNAHLVPYLWGTSGIGINREQVNAILGEDADTDTWGLIFDPEMALQLSKCGISLLDDSTEVFSAALAYLGKDPNSLERGDLDAAEALIRSIRPAVRYFHSSQYISDLANGGLCVAMGYSGDVLQARERAAEANRGVVIEYHIPREGAAFWTDVMAIPADAPNPLAAQAFIDYILEPAVIAAISNEVFYANPNREATALLDAAVREDSAIYPPPEVMDRLFVPSERSDRDIRELNRRWTRIKANR</sequence>
<evidence type="ECO:0000256" key="3">
    <source>
        <dbReference type="ARBA" id="ARBA00022729"/>
    </source>
</evidence>
<dbReference type="PRINTS" id="PR00909">
    <property type="entry name" value="SPERMDNBNDNG"/>
</dbReference>
<keyword evidence="2 5" id="KW-0813">Transport</keyword>
<evidence type="ECO:0000256" key="4">
    <source>
        <dbReference type="ARBA" id="ARBA00022764"/>
    </source>
</evidence>
<comment type="subcellular location">
    <subcellularLocation>
        <location evidence="1 5">Periplasm</location>
    </subcellularLocation>
</comment>
<dbReference type="InterPro" id="IPR001188">
    <property type="entry name" value="Sperm_putr-bd"/>
</dbReference>
<evidence type="ECO:0000256" key="5">
    <source>
        <dbReference type="PIRNR" id="PIRNR019574"/>
    </source>
</evidence>
<dbReference type="Pfam" id="PF13343">
    <property type="entry name" value="SBP_bac_6"/>
    <property type="match status" value="1"/>
</dbReference>
<dbReference type="Proteomes" id="UP001138802">
    <property type="component" value="Unassembled WGS sequence"/>
</dbReference>
<dbReference type="GO" id="GO:0042597">
    <property type="term" value="C:periplasmic space"/>
    <property type="evidence" value="ECO:0007669"/>
    <property type="project" value="UniProtKB-SubCell"/>
</dbReference>
<evidence type="ECO:0000313" key="8">
    <source>
        <dbReference type="Proteomes" id="UP001138802"/>
    </source>
</evidence>
<evidence type="ECO:0000313" key="7">
    <source>
        <dbReference type="EMBL" id="MBK1645987.1"/>
    </source>
</evidence>
<dbReference type="CDD" id="cd13659">
    <property type="entry name" value="PBP2_PotF"/>
    <property type="match status" value="1"/>
</dbReference>
<dbReference type="Gene3D" id="3.40.190.10">
    <property type="entry name" value="Periplasmic binding protein-like II"/>
    <property type="match status" value="2"/>
</dbReference>
<keyword evidence="3" id="KW-0732">Signal</keyword>
<gene>
    <name evidence="7" type="ORF">CKO25_15285</name>
</gene>
<dbReference type="RefSeq" id="WP_200388803.1">
    <property type="nucleotide sequence ID" value="NZ_NRSD01000018.1"/>
</dbReference>
<evidence type="ECO:0000256" key="6">
    <source>
        <dbReference type="PIRSR" id="PIRSR019574-1"/>
    </source>
</evidence>
<dbReference type="PANTHER" id="PTHR30222:SF12">
    <property type="entry name" value="NORSPERMIDINE SENSOR"/>
    <property type="match status" value="1"/>
</dbReference>
<dbReference type="GO" id="GO:0019808">
    <property type="term" value="F:polyamine binding"/>
    <property type="evidence" value="ECO:0007669"/>
    <property type="project" value="InterPro"/>
</dbReference>